<dbReference type="OrthoDB" id="1746530at2759"/>
<dbReference type="SMART" id="SM00657">
    <property type="entry name" value="RPOL4c"/>
    <property type="match status" value="1"/>
</dbReference>
<evidence type="ECO:0000256" key="6">
    <source>
        <dbReference type="ARBA" id="ARBA00023242"/>
    </source>
</evidence>
<dbReference type="Gene3D" id="1.20.1250.40">
    <property type="match status" value="1"/>
</dbReference>
<evidence type="ECO:0000256" key="3">
    <source>
        <dbReference type="ARBA" id="ARBA00016672"/>
    </source>
</evidence>
<proteinExistence type="inferred from homology"/>
<keyword evidence="4" id="KW-0240">DNA-directed RNA polymerase</keyword>
<dbReference type="PANTHER" id="PTHR15561:SF0">
    <property type="entry name" value="DNA-DIRECTED RNA POLYMERASE III SUBUNIT RPC9"/>
    <property type="match status" value="1"/>
</dbReference>
<evidence type="ECO:0000256" key="7">
    <source>
        <dbReference type="SAM" id="MobiDB-lite"/>
    </source>
</evidence>
<comment type="caution">
    <text evidence="9">The sequence shown here is derived from an EMBL/GenBank/DDBJ whole genome shotgun (WGS) entry which is preliminary data.</text>
</comment>
<organism evidence="9 10">
    <name type="scientific">Coptis chinensis</name>
    <dbReference type="NCBI Taxonomy" id="261450"/>
    <lineage>
        <taxon>Eukaryota</taxon>
        <taxon>Viridiplantae</taxon>
        <taxon>Streptophyta</taxon>
        <taxon>Embryophyta</taxon>
        <taxon>Tracheophyta</taxon>
        <taxon>Spermatophyta</taxon>
        <taxon>Magnoliopsida</taxon>
        <taxon>Ranunculales</taxon>
        <taxon>Ranunculaceae</taxon>
        <taxon>Coptidoideae</taxon>
        <taxon>Coptis</taxon>
    </lineage>
</organism>
<dbReference type="Proteomes" id="UP000631114">
    <property type="component" value="Unassembled WGS sequence"/>
</dbReference>
<keyword evidence="5" id="KW-0804">Transcription</keyword>
<accession>A0A835I3T5</accession>
<dbReference type="InterPro" id="IPR006590">
    <property type="entry name" value="RNA_pol_Rpb4/RPC9_core"/>
</dbReference>
<evidence type="ECO:0000313" key="9">
    <source>
        <dbReference type="EMBL" id="KAF9612110.1"/>
    </source>
</evidence>
<evidence type="ECO:0000313" key="10">
    <source>
        <dbReference type="Proteomes" id="UP000631114"/>
    </source>
</evidence>
<dbReference type="AlphaFoldDB" id="A0A835I3T5"/>
<dbReference type="InterPro" id="IPR010997">
    <property type="entry name" value="HRDC-like_sf"/>
</dbReference>
<dbReference type="EMBL" id="JADFTS010000004">
    <property type="protein sequence ID" value="KAF9612110.1"/>
    <property type="molecule type" value="Genomic_DNA"/>
</dbReference>
<dbReference type="InterPro" id="IPR038324">
    <property type="entry name" value="Rpb4/RPC9_sf"/>
</dbReference>
<evidence type="ECO:0000259" key="8">
    <source>
        <dbReference type="SMART" id="SM00657"/>
    </source>
</evidence>
<evidence type="ECO:0000256" key="5">
    <source>
        <dbReference type="ARBA" id="ARBA00023163"/>
    </source>
</evidence>
<dbReference type="Pfam" id="PF03874">
    <property type="entry name" value="RNA_pol_Rpb4"/>
    <property type="match status" value="1"/>
</dbReference>
<dbReference type="InterPro" id="IPR038846">
    <property type="entry name" value="RPC9"/>
</dbReference>
<feature type="region of interest" description="Disordered" evidence="7">
    <location>
        <begin position="146"/>
        <end position="165"/>
    </location>
</feature>
<evidence type="ECO:0000256" key="2">
    <source>
        <dbReference type="ARBA" id="ARBA00006898"/>
    </source>
</evidence>
<keyword evidence="10" id="KW-1185">Reference proteome</keyword>
<comment type="similarity">
    <text evidence="2">Belongs to the eukaryotic RPC9 RNA polymerase subunit family.</text>
</comment>
<dbReference type="PANTHER" id="PTHR15561">
    <property type="entry name" value="CALCITONIN GENE-RELATED PEPTIDE-RECEPTOR COMPONENT PROTEIN"/>
    <property type="match status" value="1"/>
</dbReference>
<dbReference type="SUPFAM" id="SSF47819">
    <property type="entry name" value="HRDC-like"/>
    <property type="match status" value="1"/>
</dbReference>
<protein>
    <recommendedName>
        <fullName evidence="3">DNA-directed RNA polymerase III subunit RPC9</fullName>
    </recommendedName>
</protein>
<feature type="domain" description="RNA polymerase Rpb4/RPC9 core" evidence="8">
    <location>
        <begin position="4"/>
        <end position="121"/>
    </location>
</feature>
<dbReference type="GO" id="GO:0005666">
    <property type="term" value="C:RNA polymerase III complex"/>
    <property type="evidence" value="ECO:0007669"/>
    <property type="project" value="InterPro"/>
</dbReference>
<gene>
    <name evidence="9" type="ORF">IFM89_038178</name>
</gene>
<comment type="subcellular location">
    <subcellularLocation>
        <location evidence="1">Nucleus</location>
    </subcellularLocation>
</comment>
<sequence>MILRLQTNAGTLTNFEVLDFLRSRGASTDSTRVIANVAPSEFQVYDYLVQSAARNQTRESIDEFLTSWVKFDPAKAEKLNLINIKPSPAIEIDSIVENCEQRMGNEDEALVKMIIEMLPAPGKPEGTNEDPTEVVADQEAMEAVLPPSTKPRGTNEEETVETVGDQDSVQTLSFSTVTIYLYVV</sequence>
<name>A0A835I3T5_9MAGN</name>
<dbReference type="GO" id="GO:0000166">
    <property type="term" value="F:nucleotide binding"/>
    <property type="evidence" value="ECO:0007669"/>
    <property type="project" value="InterPro"/>
</dbReference>
<evidence type="ECO:0000256" key="1">
    <source>
        <dbReference type="ARBA" id="ARBA00004123"/>
    </source>
</evidence>
<dbReference type="InterPro" id="IPR005574">
    <property type="entry name" value="Rpb4/RPC9"/>
</dbReference>
<dbReference type="GO" id="GO:0006384">
    <property type="term" value="P:transcription initiation at RNA polymerase III promoter"/>
    <property type="evidence" value="ECO:0007669"/>
    <property type="project" value="InterPro"/>
</dbReference>
<keyword evidence="6" id="KW-0539">Nucleus</keyword>
<evidence type="ECO:0000256" key="4">
    <source>
        <dbReference type="ARBA" id="ARBA00022478"/>
    </source>
</evidence>
<reference evidence="9 10" key="1">
    <citation type="submission" date="2020-10" db="EMBL/GenBank/DDBJ databases">
        <title>The Coptis chinensis genome and diversification of protoberbering-type alkaloids.</title>
        <authorList>
            <person name="Wang B."/>
            <person name="Shu S."/>
            <person name="Song C."/>
            <person name="Liu Y."/>
        </authorList>
    </citation>
    <scope>NUCLEOTIDE SEQUENCE [LARGE SCALE GENOMIC DNA]</scope>
    <source>
        <strain evidence="9">HL-2020</strain>
        <tissue evidence="9">Leaf</tissue>
    </source>
</reference>